<accession>A0AA40K3R9</accession>
<reference evidence="1" key="1">
    <citation type="submission" date="2023-06" db="EMBL/GenBank/DDBJ databases">
        <title>Genome-scale phylogeny and comparative genomics of the fungal order Sordariales.</title>
        <authorList>
            <consortium name="Lawrence Berkeley National Laboratory"/>
            <person name="Hensen N."/>
            <person name="Bonometti L."/>
            <person name="Westerberg I."/>
            <person name="Brannstrom I.O."/>
            <person name="Guillou S."/>
            <person name="Cros-Aarteil S."/>
            <person name="Calhoun S."/>
            <person name="Haridas S."/>
            <person name="Kuo A."/>
            <person name="Mondo S."/>
            <person name="Pangilinan J."/>
            <person name="Riley R."/>
            <person name="Labutti K."/>
            <person name="Andreopoulos B."/>
            <person name="Lipzen A."/>
            <person name="Chen C."/>
            <person name="Yanf M."/>
            <person name="Daum C."/>
            <person name="Ng V."/>
            <person name="Clum A."/>
            <person name="Steindorff A."/>
            <person name="Ohm R."/>
            <person name="Martin F."/>
            <person name="Silar P."/>
            <person name="Natvig D."/>
            <person name="Lalanne C."/>
            <person name="Gautier V."/>
            <person name="Ament-Velasquez S.L."/>
            <person name="Kruys A."/>
            <person name="Hutchinson M.I."/>
            <person name="Powell A.J."/>
            <person name="Barry K."/>
            <person name="Miller A.N."/>
            <person name="Grigoriev I.V."/>
            <person name="Debuchy R."/>
            <person name="Gladieux P."/>
            <person name="Thoren M.H."/>
            <person name="Johannesson H."/>
        </authorList>
    </citation>
    <scope>NUCLEOTIDE SEQUENCE</scope>
    <source>
        <strain evidence="1">CBS 540.89</strain>
    </source>
</reference>
<keyword evidence="2" id="KW-1185">Reference proteome</keyword>
<dbReference type="AlphaFoldDB" id="A0AA40K3R9"/>
<evidence type="ECO:0000313" key="2">
    <source>
        <dbReference type="Proteomes" id="UP001172159"/>
    </source>
</evidence>
<organism evidence="1 2">
    <name type="scientific">Apiosordaria backusii</name>
    <dbReference type="NCBI Taxonomy" id="314023"/>
    <lineage>
        <taxon>Eukaryota</taxon>
        <taxon>Fungi</taxon>
        <taxon>Dikarya</taxon>
        <taxon>Ascomycota</taxon>
        <taxon>Pezizomycotina</taxon>
        <taxon>Sordariomycetes</taxon>
        <taxon>Sordariomycetidae</taxon>
        <taxon>Sordariales</taxon>
        <taxon>Lasiosphaeriaceae</taxon>
        <taxon>Apiosordaria</taxon>
    </lineage>
</organism>
<name>A0AA40K3R9_9PEZI</name>
<protein>
    <submittedName>
        <fullName evidence="1">Uncharacterized protein</fullName>
    </submittedName>
</protein>
<comment type="caution">
    <text evidence="1">The sequence shown here is derived from an EMBL/GenBank/DDBJ whole genome shotgun (WGS) entry which is preliminary data.</text>
</comment>
<dbReference type="EMBL" id="JAUKTV010000002">
    <property type="protein sequence ID" value="KAK0744854.1"/>
    <property type="molecule type" value="Genomic_DNA"/>
</dbReference>
<gene>
    <name evidence="1" type="ORF">B0T21DRAFT_358563</name>
</gene>
<sequence>MEHRMLFTCAVWHLGGAFKGFAFSLALPALGLVYTFTPLIPTASFPTATTPRQKLPIVSPSVSLNPSLTKVHRQVRKVVHLPLSSPDHHKRIRNPARAGKHRTPQGDMHDIPQVIFLKRNSVVVPGGPFLLCCVFVADEVITEVVIMSGLSIRMTPVTRATALTALNTSVHFMTALNTPIQFKFVMCNLNRQLINHRPHCRVCSRQRLPVPNISAIIQHHNHSLPCTYLKLPLSDLPFLSTLSSTVTLVDKALINCPQPSNLGVVPSPSSSCSCCC</sequence>
<proteinExistence type="predicted"/>
<dbReference type="Proteomes" id="UP001172159">
    <property type="component" value="Unassembled WGS sequence"/>
</dbReference>
<evidence type="ECO:0000313" key="1">
    <source>
        <dbReference type="EMBL" id="KAK0744854.1"/>
    </source>
</evidence>